<name>A0A6P6RRC6_9EIME</name>
<evidence type="ECO:0000313" key="3">
    <source>
        <dbReference type="RefSeq" id="XP_026190092.1"/>
    </source>
</evidence>
<feature type="region of interest" description="Disordered" evidence="1">
    <location>
        <begin position="279"/>
        <end position="300"/>
    </location>
</feature>
<protein>
    <submittedName>
        <fullName evidence="3">Uncharacterized protein LOC34623041</fullName>
    </submittedName>
</protein>
<proteinExistence type="predicted"/>
<dbReference type="InterPro" id="IPR032847">
    <property type="entry name" value="PRPF17"/>
</dbReference>
<keyword evidence="2" id="KW-1185">Reference proteome</keyword>
<gene>
    <name evidence="3" type="primary">LOC34623041</name>
</gene>
<dbReference type="AlphaFoldDB" id="A0A6P6RRC6"/>
<feature type="compositionally biased region" description="Low complexity" evidence="1">
    <location>
        <begin position="51"/>
        <end position="78"/>
    </location>
</feature>
<dbReference type="PANTHER" id="PTHR43979:SF1">
    <property type="entry name" value="PRE-MRNA-PROCESSING FACTOR 17"/>
    <property type="match status" value="1"/>
</dbReference>
<dbReference type="GeneID" id="34623041"/>
<dbReference type="OrthoDB" id="348089at2759"/>
<organism evidence="2 3">
    <name type="scientific">Cyclospora cayetanensis</name>
    <dbReference type="NCBI Taxonomy" id="88456"/>
    <lineage>
        <taxon>Eukaryota</taxon>
        <taxon>Sar</taxon>
        <taxon>Alveolata</taxon>
        <taxon>Apicomplexa</taxon>
        <taxon>Conoidasida</taxon>
        <taxon>Coccidia</taxon>
        <taxon>Eucoccidiorida</taxon>
        <taxon>Eimeriorina</taxon>
        <taxon>Eimeriidae</taxon>
        <taxon>Cyclospora</taxon>
    </lineage>
</organism>
<dbReference type="PANTHER" id="PTHR43979">
    <property type="entry name" value="PRE-MRNA-PROCESSING FACTOR 17"/>
    <property type="match status" value="1"/>
</dbReference>
<dbReference type="GO" id="GO:0003729">
    <property type="term" value="F:mRNA binding"/>
    <property type="evidence" value="ECO:0007669"/>
    <property type="project" value="TreeGrafter"/>
</dbReference>
<feature type="compositionally biased region" description="Basic and acidic residues" evidence="1">
    <location>
        <begin position="28"/>
        <end position="40"/>
    </location>
</feature>
<reference evidence="3" key="1">
    <citation type="submission" date="2025-08" db="UniProtKB">
        <authorList>
            <consortium name="RefSeq"/>
        </authorList>
    </citation>
    <scope>IDENTIFICATION</scope>
</reference>
<evidence type="ECO:0000256" key="1">
    <source>
        <dbReference type="SAM" id="MobiDB-lite"/>
    </source>
</evidence>
<feature type="region of interest" description="Disordered" evidence="1">
    <location>
        <begin position="224"/>
        <end position="245"/>
    </location>
</feature>
<dbReference type="GO" id="GO:0000398">
    <property type="term" value="P:mRNA splicing, via spliceosome"/>
    <property type="evidence" value="ECO:0007669"/>
    <property type="project" value="InterPro"/>
</dbReference>
<feature type="compositionally biased region" description="Basic residues" evidence="1">
    <location>
        <begin position="230"/>
        <end position="239"/>
    </location>
</feature>
<feature type="region of interest" description="Disordered" evidence="1">
    <location>
        <begin position="1"/>
        <end position="78"/>
    </location>
</feature>
<feature type="compositionally biased region" description="Basic and acidic residues" evidence="1">
    <location>
        <begin position="290"/>
        <end position="300"/>
    </location>
</feature>
<evidence type="ECO:0000313" key="2">
    <source>
        <dbReference type="Proteomes" id="UP000515125"/>
    </source>
</evidence>
<sequence>MHVCRQSARVTSAVHTPRTAAAAAAAGRENELARSSDARTLRLQRHRRRQQQPQHQRQRSSELQQQQQEQQNKQQEAPQQPIQLLLPLDSAPATTQGAEIFLRQRKRHMAMPEDGILLHNPKIDAVEAPIVGPLTPLQEQQGGLQNLYKKRLCGDVEPAHLSKVAFDAEYHKFASKGVATDPSDGAATAAAAEGEAAVEAPLRQAAFKPLPLHGEISIGNISSASSSVKTTRKERKACRLQRNTDVESEEFQGPWALYVHPATAAAEAAAAAKARAGGEDGLQGASSLGGREEAAERGDGAKAEVVVASLHGSSEAKSSASVGSAVGAAAASLPATSPLDTPFNPPSLPTGGICFREIQLAVSSSGNSRAAASLGPLKRTTKSAWAVSGTPQRRAESSPAAGMALSNCGTNDSDCRWWREAERNLRFYTAGGGMLHRVPFQKQQQGMHTLPFARNNRTKHAEKGEK</sequence>
<accession>A0A6P6RRC6</accession>
<dbReference type="RefSeq" id="XP_026190092.1">
    <property type="nucleotide sequence ID" value="XM_026334307.1"/>
</dbReference>
<dbReference type="Proteomes" id="UP000515125">
    <property type="component" value="Unplaced"/>
</dbReference>
<dbReference type="GO" id="GO:0071013">
    <property type="term" value="C:catalytic step 2 spliceosome"/>
    <property type="evidence" value="ECO:0007669"/>
    <property type="project" value="InterPro"/>
</dbReference>